<feature type="compositionally biased region" description="Basic and acidic residues" evidence="1">
    <location>
        <begin position="634"/>
        <end position="644"/>
    </location>
</feature>
<organism evidence="4 5">
    <name type="scientific">Xylaria grammica</name>
    <dbReference type="NCBI Taxonomy" id="363999"/>
    <lineage>
        <taxon>Eukaryota</taxon>
        <taxon>Fungi</taxon>
        <taxon>Dikarya</taxon>
        <taxon>Ascomycota</taxon>
        <taxon>Pezizomycotina</taxon>
        <taxon>Sordariomycetes</taxon>
        <taxon>Xylariomycetidae</taxon>
        <taxon>Xylariales</taxon>
        <taxon>Xylariaceae</taxon>
        <taxon>Xylaria</taxon>
    </lineage>
</organism>
<keyword evidence="5" id="KW-1185">Reference proteome</keyword>
<comment type="caution">
    <text evidence="4">The sequence shown here is derived from an EMBL/GenBank/DDBJ whole genome shotgun (WGS) entry which is preliminary data.</text>
</comment>
<dbReference type="AlphaFoldDB" id="A0A439CRB1"/>
<keyword evidence="2" id="KW-0472">Membrane</keyword>
<name>A0A439CRB1_9PEZI</name>
<gene>
    <name evidence="4" type="ORF">EKO27_g10397</name>
</gene>
<dbReference type="InterPro" id="IPR029058">
    <property type="entry name" value="AB_hydrolase_fold"/>
</dbReference>
<protein>
    <recommendedName>
        <fullName evidence="3">DUF7068 domain-containing protein</fullName>
    </recommendedName>
</protein>
<evidence type="ECO:0000259" key="3">
    <source>
        <dbReference type="Pfam" id="PF23238"/>
    </source>
</evidence>
<feature type="region of interest" description="Disordered" evidence="1">
    <location>
        <begin position="620"/>
        <end position="644"/>
    </location>
</feature>
<dbReference type="InterPro" id="IPR027417">
    <property type="entry name" value="P-loop_NTPase"/>
</dbReference>
<keyword evidence="2" id="KW-0812">Transmembrane</keyword>
<feature type="domain" description="DUF7068" evidence="3">
    <location>
        <begin position="459"/>
        <end position="494"/>
    </location>
</feature>
<dbReference type="InterPro" id="IPR052374">
    <property type="entry name" value="SERAC1"/>
</dbReference>
<dbReference type="PANTHER" id="PTHR48182:SF3">
    <property type="entry name" value="DUF676 DOMAIN-CONTAINING PROTEIN"/>
    <property type="match status" value="1"/>
</dbReference>
<keyword evidence="2" id="KW-1133">Transmembrane helix</keyword>
<dbReference type="SUPFAM" id="SSF53474">
    <property type="entry name" value="alpha/beta-Hydrolases"/>
    <property type="match status" value="1"/>
</dbReference>
<dbReference type="Gene3D" id="3.40.50.1820">
    <property type="entry name" value="alpha/beta hydrolase"/>
    <property type="match status" value="1"/>
</dbReference>
<reference evidence="4 5" key="1">
    <citation type="submission" date="2018-12" db="EMBL/GenBank/DDBJ databases">
        <title>Draft genome sequence of Xylaria grammica IHI A82.</title>
        <authorList>
            <person name="Buettner E."/>
            <person name="Kellner H."/>
        </authorList>
    </citation>
    <scope>NUCLEOTIDE SEQUENCE [LARGE SCALE GENOMIC DNA]</scope>
    <source>
        <strain evidence="4 5">IHI A82</strain>
    </source>
</reference>
<accession>A0A439CRB1</accession>
<evidence type="ECO:0000313" key="5">
    <source>
        <dbReference type="Proteomes" id="UP000286045"/>
    </source>
</evidence>
<dbReference type="Proteomes" id="UP000286045">
    <property type="component" value="Unassembled WGS sequence"/>
</dbReference>
<dbReference type="Pfam" id="PF23238">
    <property type="entry name" value="DUF7068"/>
    <property type="match status" value="1"/>
</dbReference>
<proteinExistence type="predicted"/>
<sequence length="644" mass="73100">MSFREYLGIMLGLSGWITAFTVMLGSLFWLYPLVSRIRRRGKEPRPDGIQIISNPKNPKFEIVAVHGLGAHPKYTWIRNRRTHEAQTDGAGTLQNVHLLENILKTSFPEARILGFAHNSDWLIDAPVKTTQQIGERLLEQLRLPIIFIGHSFGGIIIKQALCLSKDKDHIVEDTSGILFLGTPHQGSSLSVAGSIVALLTSFFGSNTELLFLLRRYSTQLSDLESSFRTSHGKAKIFSFYETKPSYALGCFSIGLIVDRESATGCANEAIDMDTDHSGLNKCFGLEDPLYEKIKSAIVDSIKPSLLDQADKWIRESYKNKLKIERLSGEQLPMKECYINLAVVQTSQNNQPEDMVRPPTFRPSLLERFNIKDPDEDRLSMLDELHSRCDKSDDSESLFLLDGLDEIWYNLPSNSDLREFVLYLLDRPNVIVTSRPSVQYLQGVKDFDIELETAASTQLSILDFLKDRPLIGDLVRIPILLDALCFTWKDVSHSKPETMTELYQAIERDLWGKDVHNLKDLGQNLTPLAKDTEHLIERQAILLENLAFKGLHDGIAVFDAKYLNELSSQLSLGGEFDLTLRKVSFLRSSDTSPKDKGRDCYFLHLTLQEYFAARHLARQWVKKEDPEPPDPQSQKPEKPQPIDFF</sequence>
<feature type="transmembrane region" description="Helical" evidence="2">
    <location>
        <begin position="6"/>
        <end position="31"/>
    </location>
</feature>
<evidence type="ECO:0000313" key="4">
    <source>
        <dbReference type="EMBL" id="RWA04714.1"/>
    </source>
</evidence>
<dbReference type="EMBL" id="RYZI01000528">
    <property type="protein sequence ID" value="RWA04714.1"/>
    <property type="molecule type" value="Genomic_DNA"/>
</dbReference>
<dbReference type="Gene3D" id="3.40.50.300">
    <property type="entry name" value="P-loop containing nucleotide triphosphate hydrolases"/>
    <property type="match status" value="1"/>
</dbReference>
<dbReference type="PANTHER" id="PTHR48182">
    <property type="entry name" value="PROTEIN SERAC1"/>
    <property type="match status" value="1"/>
</dbReference>
<dbReference type="InterPro" id="IPR055496">
    <property type="entry name" value="DUF7068"/>
</dbReference>
<evidence type="ECO:0000256" key="1">
    <source>
        <dbReference type="SAM" id="MobiDB-lite"/>
    </source>
</evidence>
<evidence type="ECO:0000256" key="2">
    <source>
        <dbReference type="SAM" id="Phobius"/>
    </source>
</evidence>